<organism evidence="1 2">
    <name type="scientific">Gossypium arboreum</name>
    <name type="common">Tree cotton</name>
    <name type="synonym">Gossypium nanking</name>
    <dbReference type="NCBI Taxonomy" id="29729"/>
    <lineage>
        <taxon>Eukaryota</taxon>
        <taxon>Viridiplantae</taxon>
        <taxon>Streptophyta</taxon>
        <taxon>Embryophyta</taxon>
        <taxon>Tracheophyta</taxon>
        <taxon>Spermatophyta</taxon>
        <taxon>Magnoliopsida</taxon>
        <taxon>eudicotyledons</taxon>
        <taxon>Gunneridae</taxon>
        <taxon>Pentapetalae</taxon>
        <taxon>rosids</taxon>
        <taxon>malvids</taxon>
        <taxon>Malvales</taxon>
        <taxon>Malvaceae</taxon>
        <taxon>Malvoideae</taxon>
        <taxon>Gossypium</taxon>
    </lineage>
</organism>
<reference evidence="2" key="1">
    <citation type="submission" date="2014-09" db="EMBL/GenBank/DDBJ databases">
        <authorList>
            <person name="Mudge J."/>
            <person name="Ramaraj T."/>
            <person name="Lindquist I.E."/>
            <person name="Bharti A.K."/>
            <person name="Sundararajan A."/>
            <person name="Cameron C.T."/>
            <person name="Woodward J.E."/>
            <person name="May G.D."/>
            <person name="Brubaker C."/>
            <person name="Broadhvest J."/>
            <person name="Wilkins T.A."/>
        </authorList>
    </citation>
    <scope>NUCLEOTIDE SEQUENCE</scope>
    <source>
        <strain evidence="2">cv. AKA8401</strain>
    </source>
</reference>
<accession>A0A0B0MJA0</accession>
<evidence type="ECO:0000313" key="1">
    <source>
        <dbReference type="EMBL" id="KHF99543.1"/>
    </source>
</evidence>
<evidence type="ECO:0000313" key="2">
    <source>
        <dbReference type="Proteomes" id="UP000032142"/>
    </source>
</evidence>
<proteinExistence type="predicted"/>
<protein>
    <submittedName>
        <fullName evidence="1">Uncharacterized protein</fullName>
    </submittedName>
</protein>
<comment type="caution">
    <text evidence="1">The sequence shown here is derived from an EMBL/GenBank/DDBJ whole genome shotgun (WGS) entry which is preliminary data.</text>
</comment>
<name>A0A0B0MJA0_GOSAR</name>
<sequence>MDLSASLG</sequence>
<dbReference type="Proteomes" id="UP000032142">
    <property type="component" value="Unassembled WGS sequence"/>
</dbReference>
<keyword evidence="2" id="KW-1185">Reference proteome</keyword>
<gene>
    <name evidence="1" type="ORF">F383_38456</name>
</gene>
<dbReference type="EMBL" id="JRRC01084186">
    <property type="protein sequence ID" value="KHF99543.1"/>
    <property type="molecule type" value="Genomic_DNA"/>
</dbReference>